<keyword evidence="1" id="KW-1133">Transmembrane helix</keyword>
<dbReference type="OrthoDB" id="578728at2"/>
<gene>
    <name evidence="2" type="ORF">OLMES_2341</name>
</gene>
<feature type="transmembrane region" description="Helical" evidence="1">
    <location>
        <begin position="63"/>
        <end position="84"/>
    </location>
</feature>
<dbReference type="KEGG" id="ome:OLMES_2341"/>
<keyword evidence="1" id="KW-0472">Membrane</keyword>
<reference evidence="2 3" key="1">
    <citation type="submission" date="2017-05" db="EMBL/GenBank/DDBJ databases">
        <title>Genomic insights into alkan degradation activity of Oleiphilus messinensis.</title>
        <authorList>
            <person name="Kozyavkin S.A."/>
            <person name="Slesarev A.I."/>
            <person name="Golyshin P.N."/>
            <person name="Korzhenkov A."/>
            <person name="Golyshina O.N."/>
            <person name="Toshchakov S.V."/>
        </authorList>
    </citation>
    <scope>NUCLEOTIDE SEQUENCE [LARGE SCALE GENOMIC DNA]</scope>
    <source>
        <strain evidence="2 3">ME102</strain>
    </source>
</reference>
<protein>
    <submittedName>
        <fullName evidence="2">Uncharacterized protein</fullName>
    </submittedName>
</protein>
<sequence>MKAFSGLFLLIIAFVMGYAKAYWSLFPLSIAFTLAYVHGKWHLWQPLVANKDPQLPRHIMVTWLSQAAVVVVLFGVGALAAWLIT</sequence>
<dbReference type="EMBL" id="CP021425">
    <property type="protein sequence ID" value="ARU56404.1"/>
    <property type="molecule type" value="Genomic_DNA"/>
</dbReference>
<organism evidence="2 3">
    <name type="scientific">Oleiphilus messinensis</name>
    <dbReference type="NCBI Taxonomy" id="141451"/>
    <lineage>
        <taxon>Bacteria</taxon>
        <taxon>Pseudomonadati</taxon>
        <taxon>Pseudomonadota</taxon>
        <taxon>Gammaproteobacteria</taxon>
        <taxon>Oceanospirillales</taxon>
        <taxon>Oleiphilaceae</taxon>
        <taxon>Oleiphilus</taxon>
    </lineage>
</organism>
<evidence type="ECO:0000256" key="1">
    <source>
        <dbReference type="SAM" id="Phobius"/>
    </source>
</evidence>
<dbReference type="AlphaFoldDB" id="A0A1Y0IAF4"/>
<evidence type="ECO:0000313" key="3">
    <source>
        <dbReference type="Proteomes" id="UP000196027"/>
    </source>
</evidence>
<keyword evidence="1" id="KW-0812">Transmembrane</keyword>
<name>A0A1Y0IAF4_9GAMM</name>
<evidence type="ECO:0000313" key="2">
    <source>
        <dbReference type="EMBL" id="ARU56404.1"/>
    </source>
</evidence>
<accession>A0A1Y0IAF4</accession>
<keyword evidence="3" id="KW-1185">Reference proteome</keyword>
<dbReference type="Proteomes" id="UP000196027">
    <property type="component" value="Chromosome"/>
</dbReference>
<proteinExistence type="predicted"/>
<dbReference type="RefSeq" id="WP_087461390.1">
    <property type="nucleotide sequence ID" value="NZ_CP021425.1"/>
</dbReference>